<feature type="region of interest" description="Disordered" evidence="6">
    <location>
        <begin position="1"/>
        <end position="50"/>
    </location>
</feature>
<dbReference type="InterPro" id="IPR029058">
    <property type="entry name" value="AB_hydrolase_fold"/>
</dbReference>
<reference evidence="7 8" key="1">
    <citation type="submission" date="2021-11" db="EMBL/GenBank/DDBJ databases">
        <authorList>
            <person name="Oh E.-T."/>
            <person name="Kim S.-B."/>
        </authorList>
    </citation>
    <scope>NUCLEOTIDE SEQUENCE [LARGE SCALE GENOMIC DNA]</scope>
    <source>
        <strain evidence="7 8">MMS20-SJTN17</strain>
    </source>
</reference>
<evidence type="ECO:0000256" key="3">
    <source>
        <dbReference type="ARBA" id="ARBA00022729"/>
    </source>
</evidence>
<feature type="compositionally biased region" description="Low complexity" evidence="6">
    <location>
        <begin position="17"/>
        <end position="33"/>
    </location>
</feature>
<proteinExistence type="predicted"/>
<keyword evidence="4" id="KW-0378">Hydrolase</keyword>
<evidence type="ECO:0000256" key="2">
    <source>
        <dbReference type="ARBA" id="ARBA00022670"/>
    </source>
</evidence>
<keyword evidence="3" id="KW-0732">Signal</keyword>
<keyword evidence="5" id="KW-0325">Glycoprotein</keyword>
<evidence type="ECO:0000313" key="8">
    <source>
        <dbReference type="Proteomes" id="UP001430614"/>
    </source>
</evidence>
<organism evidence="7 8">
    <name type="scientific">Paraburkholderia translucens</name>
    <dbReference type="NCBI Taxonomy" id="2886945"/>
    <lineage>
        <taxon>Bacteria</taxon>
        <taxon>Pseudomonadati</taxon>
        <taxon>Pseudomonadota</taxon>
        <taxon>Betaproteobacteria</taxon>
        <taxon>Burkholderiales</taxon>
        <taxon>Burkholderiaceae</taxon>
        <taxon>Paraburkholderia</taxon>
    </lineage>
</organism>
<dbReference type="PANTHER" id="PTHR11802">
    <property type="entry name" value="SERINE PROTEASE FAMILY S10 SERINE CARBOXYPEPTIDASE"/>
    <property type="match status" value="1"/>
</dbReference>
<keyword evidence="8" id="KW-1185">Reference proteome</keyword>
<sequence>MTNTESASGNQPSPHSTHATATATAGAATAANAPHKAGDQPFFDPVAYGNGPDDSVTETVETAAITHHSVTIGGHKINYTATAGHLVIVDPSSSQPSARMFYVAFTQDNQKEETRPVTFFYNGGPGSSSVFVLLGSFAPSRIKTSMPGFTPPAPYSLEDNPDSLLDRSDLVFINPVGTGYSAAIAPKKNRDFWGVDQDADSIKQFIKRFLTKNNRWNSPKYLFGESYGTARSCVLAYRLHEDGVDLNGITLQSSILDYTQSGNPVGALPTAAADAWYHKKLGVAPRPTDLGTFAEEVAQFARTDYLDALRKFPTTDSTTVEKLSEYTGIDKTTLLAWSLDIAGYDSRGNSLFLTTLLKSQGLALGAYDGRVTAIDTGIAGKIDPNSGGNDPTMTAVTGVYTTMWNVYLNEQLKYTSNSSFTDLNDQAFKYWDFSHIDPTGAQKGVDDKGNIILYTAGDLAAVMALNPDLKVLSANGFFDFVTPFYQTVLDLQQMPLVSQQVRQNLSARFYPSGHMVYLDGGSRTALKADLAQMYQETVSNAQALGRIRALQARVAK</sequence>
<protein>
    <submittedName>
        <fullName evidence="7">Peptidase S1</fullName>
    </submittedName>
</protein>
<dbReference type="Proteomes" id="UP001430614">
    <property type="component" value="Unassembled WGS sequence"/>
</dbReference>
<evidence type="ECO:0000313" key="7">
    <source>
        <dbReference type="EMBL" id="MCC8405849.1"/>
    </source>
</evidence>
<feature type="compositionally biased region" description="Polar residues" evidence="6">
    <location>
        <begin position="1"/>
        <end position="16"/>
    </location>
</feature>
<evidence type="ECO:0000256" key="5">
    <source>
        <dbReference type="ARBA" id="ARBA00023180"/>
    </source>
</evidence>
<dbReference type="PANTHER" id="PTHR11802:SF3">
    <property type="entry name" value="RETINOID-INDUCIBLE SERINE CARBOXYPEPTIDASE"/>
    <property type="match status" value="1"/>
</dbReference>
<comment type="caution">
    <text evidence="7">The sequence shown here is derived from an EMBL/GenBank/DDBJ whole genome shotgun (WGS) entry which is preliminary data.</text>
</comment>
<evidence type="ECO:0000256" key="6">
    <source>
        <dbReference type="SAM" id="MobiDB-lite"/>
    </source>
</evidence>
<dbReference type="InterPro" id="IPR001563">
    <property type="entry name" value="Peptidase_S10"/>
</dbReference>
<dbReference type="Pfam" id="PF00450">
    <property type="entry name" value="Peptidase_S10"/>
    <property type="match status" value="1"/>
</dbReference>
<gene>
    <name evidence="7" type="ORF">LJ655_29020</name>
</gene>
<keyword evidence="2" id="KW-0645">Protease</keyword>
<dbReference type="EMBL" id="JAJITC010000028">
    <property type="protein sequence ID" value="MCC8405849.1"/>
    <property type="molecule type" value="Genomic_DNA"/>
</dbReference>
<dbReference type="SUPFAM" id="SSF53474">
    <property type="entry name" value="alpha/beta-Hydrolases"/>
    <property type="match status" value="1"/>
</dbReference>
<name>A0ABS8KM59_9BURK</name>
<dbReference type="RefSeq" id="WP_230564602.1">
    <property type="nucleotide sequence ID" value="NZ_JAJITC010000028.1"/>
</dbReference>
<keyword evidence="1" id="KW-0121">Carboxypeptidase</keyword>
<evidence type="ECO:0000256" key="4">
    <source>
        <dbReference type="ARBA" id="ARBA00022801"/>
    </source>
</evidence>
<dbReference type="Gene3D" id="3.40.50.1820">
    <property type="entry name" value="alpha/beta hydrolase"/>
    <property type="match status" value="1"/>
</dbReference>
<accession>A0ABS8KM59</accession>
<evidence type="ECO:0000256" key="1">
    <source>
        <dbReference type="ARBA" id="ARBA00022645"/>
    </source>
</evidence>